<keyword evidence="20" id="KW-0256">Endoplasmic reticulum</keyword>
<keyword evidence="18" id="KW-0418">Kinase</keyword>
<dbReference type="Gene3D" id="3.80.10.10">
    <property type="entry name" value="Ribonuclease Inhibitor"/>
    <property type="match status" value="4"/>
</dbReference>
<feature type="transmembrane region" description="Helical" evidence="32">
    <location>
        <begin position="1102"/>
        <end position="1125"/>
    </location>
</feature>
<dbReference type="Gene3D" id="3.30.200.20">
    <property type="entry name" value="Phosphorylase Kinase, domain 1"/>
    <property type="match status" value="1"/>
</dbReference>
<dbReference type="EMBL" id="CM000127">
    <property type="protein sequence ID" value="EEC73585.1"/>
    <property type="molecule type" value="Genomic_DNA"/>
</dbReference>
<keyword evidence="9" id="KW-0723">Serine/threonine-protein kinase</keyword>
<organism evidence="34 35">
    <name type="scientific">Oryza sativa subsp. indica</name>
    <name type="common">Rice</name>
    <dbReference type="NCBI Taxonomy" id="39946"/>
    <lineage>
        <taxon>Eukaryota</taxon>
        <taxon>Viridiplantae</taxon>
        <taxon>Streptophyta</taxon>
        <taxon>Embryophyta</taxon>
        <taxon>Tracheophyta</taxon>
        <taxon>Spermatophyta</taxon>
        <taxon>Magnoliopsida</taxon>
        <taxon>Liliopsida</taxon>
        <taxon>Poales</taxon>
        <taxon>Poaceae</taxon>
        <taxon>BOP clade</taxon>
        <taxon>Oryzoideae</taxon>
        <taxon>Oryzeae</taxon>
        <taxon>Oryzinae</taxon>
        <taxon>Oryza</taxon>
        <taxon>Oryza sativa</taxon>
    </lineage>
</organism>
<keyword evidence="15" id="KW-0732">Signal</keyword>
<dbReference type="InterPro" id="IPR000719">
    <property type="entry name" value="Prot_kinase_dom"/>
</dbReference>
<dbReference type="Pfam" id="PF08263">
    <property type="entry name" value="LRRNT_2"/>
    <property type="match status" value="2"/>
</dbReference>
<dbReference type="FunFam" id="3.80.10.10:FF:000095">
    <property type="entry name" value="LRR receptor-like serine/threonine-protein kinase GSO1"/>
    <property type="match status" value="1"/>
</dbReference>
<comment type="function">
    <text evidence="28">Receptor kinase that detects X.oryzae pv. oryzae protein Ax21 to promote innate immunity. Following X.oryzae pv. oryzae protein Ax21 detection, undergoes cleavage, releasing the processed protein kinase Xa21 chain.</text>
</comment>
<feature type="region of interest" description="Disordered" evidence="31">
    <location>
        <begin position="748"/>
        <end position="798"/>
    </location>
</feature>
<feature type="region of interest" description="Disordered" evidence="31">
    <location>
        <begin position="30"/>
        <end position="51"/>
    </location>
</feature>
<dbReference type="SUPFAM" id="SSF56112">
    <property type="entry name" value="Protein kinase-like (PK-like)"/>
    <property type="match status" value="2"/>
</dbReference>
<keyword evidence="21" id="KW-0067">ATP-binding</keyword>
<dbReference type="PROSITE" id="PS50011">
    <property type="entry name" value="PROTEIN_KINASE_DOM"/>
    <property type="match status" value="1"/>
</dbReference>
<evidence type="ECO:0000313" key="35">
    <source>
        <dbReference type="Proteomes" id="UP000007015"/>
    </source>
</evidence>
<reference evidence="34 35" key="1">
    <citation type="journal article" date="2005" name="PLoS Biol.">
        <title>The genomes of Oryza sativa: a history of duplications.</title>
        <authorList>
            <person name="Yu J."/>
            <person name="Wang J."/>
            <person name="Lin W."/>
            <person name="Li S."/>
            <person name="Li H."/>
            <person name="Zhou J."/>
            <person name="Ni P."/>
            <person name="Dong W."/>
            <person name="Hu S."/>
            <person name="Zeng C."/>
            <person name="Zhang J."/>
            <person name="Zhang Y."/>
            <person name="Li R."/>
            <person name="Xu Z."/>
            <person name="Li S."/>
            <person name="Li X."/>
            <person name="Zheng H."/>
            <person name="Cong L."/>
            <person name="Lin L."/>
            <person name="Yin J."/>
            <person name="Geng J."/>
            <person name="Li G."/>
            <person name="Shi J."/>
            <person name="Liu J."/>
            <person name="Lv H."/>
            <person name="Li J."/>
            <person name="Wang J."/>
            <person name="Deng Y."/>
            <person name="Ran L."/>
            <person name="Shi X."/>
            <person name="Wang X."/>
            <person name="Wu Q."/>
            <person name="Li C."/>
            <person name="Ren X."/>
            <person name="Wang J."/>
            <person name="Wang X."/>
            <person name="Li D."/>
            <person name="Liu D."/>
            <person name="Zhang X."/>
            <person name="Ji Z."/>
            <person name="Zhao W."/>
            <person name="Sun Y."/>
            <person name="Zhang Z."/>
            <person name="Bao J."/>
            <person name="Han Y."/>
            <person name="Dong L."/>
            <person name="Ji J."/>
            <person name="Chen P."/>
            <person name="Wu S."/>
            <person name="Liu J."/>
            <person name="Xiao Y."/>
            <person name="Bu D."/>
            <person name="Tan J."/>
            <person name="Yang L."/>
            <person name="Ye C."/>
            <person name="Zhang J."/>
            <person name="Xu J."/>
            <person name="Zhou Y."/>
            <person name="Yu Y."/>
            <person name="Zhang B."/>
            <person name="Zhuang S."/>
            <person name="Wei H."/>
            <person name="Liu B."/>
            <person name="Lei M."/>
            <person name="Yu H."/>
            <person name="Li Y."/>
            <person name="Xu H."/>
            <person name="Wei S."/>
            <person name="He X."/>
            <person name="Fang L."/>
            <person name="Zhang Z."/>
            <person name="Zhang Y."/>
            <person name="Huang X."/>
            <person name="Su Z."/>
            <person name="Tong W."/>
            <person name="Li J."/>
            <person name="Tong Z."/>
            <person name="Li S."/>
            <person name="Ye J."/>
            <person name="Wang L."/>
            <person name="Fang L."/>
            <person name="Lei T."/>
            <person name="Chen C."/>
            <person name="Chen H."/>
            <person name="Xu Z."/>
            <person name="Li H."/>
            <person name="Huang H."/>
            <person name="Zhang F."/>
            <person name="Xu H."/>
            <person name="Li N."/>
            <person name="Zhao C."/>
            <person name="Li S."/>
            <person name="Dong L."/>
            <person name="Huang Y."/>
            <person name="Li L."/>
            <person name="Xi Y."/>
            <person name="Qi Q."/>
            <person name="Li W."/>
            <person name="Zhang B."/>
            <person name="Hu W."/>
            <person name="Zhang Y."/>
            <person name="Tian X."/>
            <person name="Jiao Y."/>
            <person name="Liang X."/>
            <person name="Jin J."/>
            <person name="Gao L."/>
            <person name="Zheng W."/>
            <person name="Hao B."/>
            <person name="Liu S."/>
            <person name="Wang W."/>
            <person name="Yuan L."/>
            <person name="Cao M."/>
            <person name="McDermott J."/>
            <person name="Samudrala R."/>
            <person name="Wang J."/>
            <person name="Wong G.K."/>
            <person name="Yang H."/>
        </authorList>
    </citation>
    <scope>NUCLEOTIDE SEQUENCE [LARGE SCALE GENOMIC DNA]</scope>
    <source>
        <strain evidence="35">cv. 93-11</strain>
    </source>
</reference>
<dbReference type="InterPro" id="IPR011009">
    <property type="entry name" value="Kinase-like_dom_sf"/>
</dbReference>
<comment type="catalytic activity">
    <reaction evidence="26">
        <text>L-threonyl-[protein] + ATP = O-phospho-L-threonyl-[protein] + ADP + H(+)</text>
        <dbReference type="Rhea" id="RHEA:46608"/>
        <dbReference type="Rhea" id="RHEA-COMP:11060"/>
        <dbReference type="Rhea" id="RHEA-COMP:11605"/>
        <dbReference type="ChEBI" id="CHEBI:15378"/>
        <dbReference type="ChEBI" id="CHEBI:30013"/>
        <dbReference type="ChEBI" id="CHEBI:30616"/>
        <dbReference type="ChEBI" id="CHEBI:61977"/>
        <dbReference type="ChEBI" id="CHEBI:456216"/>
        <dbReference type="EC" id="2.7.11.1"/>
    </reaction>
</comment>
<dbReference type="EC" id="2.7.11.1" evidence="7"/>
<dbReference type="Pfam" id="PF13855">
    <property type="entry name" value="LRR_8"/>
    <property type="match status" value="2"/>
</dbReference>
<protein>
    <recommendedName>
        <fullName evidence="30">Receptor kinase-like protein Xa21</fullName>
        <ecNumber evidence="7">2.7.11.1</ecNumber>
    </recommendedName>
</protein>
<dbReference type="FunFam" id="3.80.10.10:FF:000129">
    <property type="entry name" value="Leucine-rich repeat receptor-like kinase"/>
    <property type="match status" value="1"/>
</dbReference>
<dbReference type="InterPro" id="IPR003591">
    <property type="entry name" value="Leu-rich_rpt_typical-subtyp"/>
</dbReference>
<comment type="subcellular location">
    <subcellularLocation>
        <location evidence="3">Cell membrane</location>
        <topology evidence="3">Single-pass membrane protein</topology>
    </subcellularLocation>
    <subcellularLocation>
        <location evidence="4">Endoplasmic reticulum membrane</location>
        <topology evidence="4">Single-pass membrane protein</topology>
    </subcellularLocation>
</comment>
<evidence type="ECO:0000313" key="34">
    <source>
        <dbReference type="EMBL" id="EEC73585.1"/>
    </source>
</evidence>
<evidence type="ECO:0000256" key="31">
    <source>
        <dbReference type="SAM" id="MobiDB-lite"/>
    </source>
</evidence>
<evidence type="ECO:0000256" key="22">
    <source>
        <dbReference type="ARBA" id="ARBA00022989"/>
    </source>
</evidence>
<comment type="similarity">
    <text evidence="6">Belongs to the RLP family.</text>
</comment>
<dbReference type="Gene3D" id="1.10.510.10">
    <property type="entry name" value="Transferase(Phosphotransferase) domain 1"/>
    <property type="match status" value="2"/>
</dbReference>
<dbReference type="InterPro" id="IPR008271">
    <property type="entry name" value="Ser/Thr_kinase_AS"/>
</dbReference>
<dbReference type="OMA" id="NESFMRA"/>
<feature type="transmembrane region" description="Helical" evidence="32">
    <location>
        <begin position="391"/>
        <end position="411"/>
    </location>
</feature>
<evidence type="ECO:0000256" key="16">
    <source>
        <dbReference type="ARBA" id="ARBA00022737"/>
    </source>
</evidence>
<dbReference type="PROSITE" id="PS00108">
    <property type="entry name" value="PROTEIN_KINASE_ST"/>
    <property type="match status" value="1"/>
</dbReference>
<dbReference type="STRING" id="39946.B8AFE6"/>
<evidence type="ECO:0000256" key="17">
    <source>
        <dbReference type="ARBA" id="ARBA00022741"/>
    </source>
</evidence>
<dbReference type="GO" id="GO:0006952">
    <property type="term" value="P:defense response"/>
    <property type="evidence" value="ECO:0007669"/>
    <property type="project" value="UniProtKB-KW"/>
</dbReference>
<evidence type="ECO:0000256" key="15">
    <source>
        <dbReference type="ARBA" id="ARBA00022729"/>
    </source>
</evidence>
<evidence type="ECO:0000256" key="7">
    <source>
        <dbReference type="ARBA" id="ARBA00012513"/>
    </source>
</evidence>
<evidence type="ECO:0000256" key="19">
    <source>
        <dbReference type="ARBA" id="ARBA00022821"/>
    </source>
</evidence>
<dbReference type="InterPro" id="IPR050647">
    <property type="entry name" value="Plant_LRR-RLKs"/>
</dbReference>
<dbReference type="HOGENOM" id="CLU_002401_0_0_1"/>
<keyword evidence="11" id="KW-0433">Leucine-rich repeat</keyword>
<evidence type="ECO:0000256" key="28">
    <source>
        <dbReference type="ARBA" id="ARBA00054320"/>
    </source>
</evidence>
<comment type="cofactor">
    <cofactor evidence="1">
        <name>Mn(2+)</name>
        <dbReference type="ChEBI" id="CHEBI:29035"/>
    </cofactor>
</comment>
<keyword evidence="23 32" id="KW-0472">Membrane</keyword>
<dbReference type="InterPro" id="IPR001611">
    <property type="entry name" value="Leu-rich_rpt"/>
</dbReference>
<evidence type="ECO:0000256" key="5">
    <source>
        <dbReference type="ARBA" id="ARBA00008684"/>
    </source>
</evidence>
<keyword evidence="22 32" id="KW-1133">Transmembrane helix</keyword>
<dbReference type="SUPFAM" id="SSF52058">
    <property type="entry name" value="L domain-like"/>
    <property type="match status" value="2"/>
</dbReference>
<feature type="domain" description="Protein kinase" evidence="33">
    <location>
        <begin position="444"/>
        <end position="765"/>
    </location>
</feature>
<dbReference type="FunFam" id="3.80.10.10:FF:000111">
    <property type="entry name" value="LRR receptor-like serine/threonine-protein kinase ERECTA"/>
    <property type="match status" value="1"/>
</dbReference>
<evidence type="ECO:0000256" key="27">
    <source>
        <dbReference type="ARBA" id="ARBA00048679"/>
    </source>
</evidence>
<keyword evidence="12" id="KW-1070">Brassinosteroid signaling pathway</keyword>
<dbReference type="FunFam" id="1.10.510.10:FF:000358">
    <property type="entry name" value="Putative leucine-rich repeat receptor-like serine/threonine-protein kinase"/>
    <property type="match status" value="1"/>
</dbReference>
<comment type="catalytic activity">
    <reaction evidence="27">
        <text>L-seryl-[protein] + ATP = O-phospho-L-seryl-[protein] + ADP + H(+)</text>
        <dbReference type="Rhea" id="RHEA:17989"/>
        <dbReference type="Rhea" id="RHEA-COMP:9863"/>
        <dbReference type="Rhea" id="RHEA-COMP:11604"/>
        <dbReference type="ChEBI" id="CHEBI:15378"/>
        <dbReference type="ChEBI" id="CHEBI:29999"/>
        <dbReference type="ChEBI" id="CHEBI:30616"/>
        <dbReference type="ChEBI" id="CHEBI:83421"/>
        <dbReference type="ChEBI" id="CHEBI:456216"/>
        <dbReference type="EC" id="2.7.11.1"/>
    </reaction>
</comment>
<evidence type="ECO:0000256" key="9">
    <source>
        <dbReference type="ARBA" id="ARBA00022527"/>
    </source>
</evidence>
<sequence length="1311" mass="144502">MAVPPPLPLPVGLDGNGALSTAASTVTTASASSAGGSVDGGGHRGRIRQRRLPPPPLFSLRRLDLVELTSALACSVLRSGYGNVFDTIGQGIRLGDPVPVMRPVKHSMFVVLQLLLLLFYGVCSIRCATAPDNSTDISSLLDFRQAINDPTGALNSWSTAVPHCQWKGVSCSRRHVGRVTALNLTRKSLSGSISASVGNLTFLHTLDLSHNNLSGQMPHLNNLQKMQGNPPLLLKLDLTYNSLQGTIPCEISNLRQLVYLKLASNKLTGNIPNALDRCQNLVTIQMDQNFLTGTIPISLGNLKGLSVLNLSHNILSGTIPAVLGDLPLLSKLDLSYNNLQGEIPRIELFRNATSVYLEGNRGLCGGVMDLHMPSCPQVSHRIERKRNLTRLLIPIVGFLSLTVLICLIYLVKKTPRRTYLSLLSFGKQFPRVSYKDIAQATGNFSQSNLIGRGSYGSEYKAKLSPVKIQVAIKVFDLEMRWADKSFVSECEILRSIRHRNLLPILTACSTIDYSGNDFKALIYEYMPNGNLDMWLHKKNTTVASKCLRLSQRVNIAVDIANALSYLHHECERSIIHCDLKPMNILLNSNMNAYLGDFGISSLVLESKFASLGHSCPNSLIGLNGTIGYIAPEYAQCGNASTYGDVYGFGIVLLETLTGKRPTDPMFENELNIVNFVEKNFPEQIPHIIDAQLQEECKGFNQERIEQENSGICPLDECRSVRRRGVFLFPLGESTASARTKCLIPVTTRARRSLRPQPKQNASPELKGKAPLTEAVDSPKGKKRKTPPREVDESSARKSPLIKWRSDEHFQTGNESFMRAKQQLKITMVVLLALLLLTYGFGNVRCLPNHDDYSVDLQALLGFKQGITSDPNGALSNWNTSTHFCRWNGVNCSQSHPNFYGPIPLLDDLQQREVLNLRQNSLNGIIPDGLANCSSLTALALSSNNLMGRIPPTIGNLSMLLGLDLSQNNLAGIIPQDLGKIASLQLTGKIPESLGQCHELENIQMDQNLLTGNIPISFSSLKSLTMLNLSHNNLSSTIPTALGELKFLNQLDLSYNNLNGEVPTNGVFENTTAVSIIGNWGICGGPSNLQMPPCPTTYPRKGMLYYLVRILIPLLGFMSVIPLLYLTQVKNKTSKGTYLLLLSFGKQFPKVSYHDLARATGDFSKSNLIGSGSYEYAQSWQPSICGDVYSFGIVLLEIVLGKRPTDPVFDNGLNIVNFVERNFPYKIAQVIDVNLQEECKGFIEATAVEENEVYQCLLSLLQVALSCTRLCPRERMNMKEVANRLHAIKISYDVESKRMQARLHHSDLRTMI</sequence>
<keyword evidence="25" id="KW-0325">Glycoprotein</keyword>
<dbReference type="InterPro" id="IPR032675">
    <property type="entry name" value="LRR_dom_sf"/>
</dbReference>
<keyword evidence="17" id="KW-0547">Nucleotide-binding</keyword>
<dbReference type="Pfam" id="PF00560">
    <property type="entry name" value="LRR_1"/>
    <property type="match status" value="4"/>
</dbReference>
<evidence type="ECO:0000256" key="23">
    <source>
        <dbReference type="ARBA" id="ARBA00023136"/>
    </source>
</evidence>
<dbReference type="PRINTS" id="PR00019">
    <property type="entry name" value="LEURICHRPT"/>
</dbReference>
<evidence type="ECO:0000256" key="29">
    <source>
        <dbReference type="ARBA" id="ARBA00056628"/>
    </source>
</evidence>
<evidence type="ECO:0000256" key="10">
    <source>
        <dbReference type="ARBA" id="ARBA00022553"/>
    </source>
</evidence>
<gene>
    <name evidence="34" type="ORF">OsI_08051</name>
</gene>
<keyword evidence="16" id="KW-0677">Repeat</keyword>
<keyword evidence="13" id="KW-0808">Transferase</keyword>
<evidence type="ECO:0000256" key="3">
    <source>
        <dbReference type="ARBA" id="ARBA00004162"/>
    </source>
</evidence>
<keyword evidence="35" id="KW-1185">Reference proteome</keyword>
<dbReference type="SMART" id="SM00369">
    <property type="entry name" value="LRR_TYP"/>
    <property type="match status" value="6"/>
</dbReference>
<dbReference type="GO" id="GO:0009742">
    <property type="term" value="P:brassinosteroid mediated signaling pathway"/>
    <property type="evidence" value="ECO:0007669"/>
    <property type="project" value="UniProtKB-KW"/>
</dbReference>
<evidence type="ECO:0000256" key="18">
    <source>
        <dbReference type="ARBA" id="ARBA00022777"/>
    </source>
</evidence>
<dbReference type="GO" id="GO:0033612">
    <property type="term" value="F:receptor serine/threonine kinase binding"/>
    <property type="evidence" value="ECO:0007669"/>
    <property type="project" value="TreeGrafter"/>
</dbReference>
<evidence type="ECO:0000256" key="24">
    <source>
        <dbReference type="ARBA" id="ARBA00023170"/>
    </source>
</evidence>
<evidence type="ECO:0000256" key="20">
    <source>
        <dbReference type="ARBA" id="ARBA00022824"/>
    </source>
</evidence>
<evidence type="ECO:0000256" key="14">
    <source>
        <dbReference type="ARBA" id="ARBA00022692"/>
    </source>
</evidence>
<evidence type="ECO:0000256" key="6">
    <source>
        <dbReference type="ARBA" id="ARBA00009592"/>
    </source>
</evidence>
<dbReference type="Proteomes" id="UP000007015">
    <property type="component" value="Chromosome 2"/>
</dbReference>
<evidence type="ECO:0000256" key="12">
    <source>
        <dbReference type="ARBA" id="ARBA00022626"/>
    </source>
</evidence>
<dbReference type="GO" id="GO:0005886">
    <property type="term" value="C:plasma membrane"/>
    <property type="evidence" value="ECO:0007669"/>
    <property type="project" value="UniProtKB-SubCell"/>
</dbReference>
<keyword evidence="24" id="KW-0675">Receptor</keyword>
<evidence type="ECO:0000256" key="4">
    <source>
        <dbReference type="ARBA" id="ARBA00004389"/>
    </source>
</evidence>
<accession>B8AFE6</accession>
<dbReference type="FunFam" id="3.30.200.20:FF:000432">
    <property type="entry name" value="LRR receptor-like serine/threonine-protein kinase EFR"/>
    <property type="match status" value="1"/>
</dbReference>
<dbReference type="PANTHER" id="PTHR48056:SF89">
    <property type="entry name" value="OS06G0585982 PROTEIN"/>
    <property type="match status" value="1"/>
</dbReference>
<keyword evidence="10" id="KW-0597">Phosphoprotein</keyword>
<keyword evidence="14 32" id="KW-0812">Transmembrane</keyword>
<dbReference type="GO" id="GO:0005524">
    <property type="term" value="F:ATP binding"/>
    <property type="evidence" value="ECO:0007669"/>
    <property type="project" value="UniProtKB-KW"/>
</dbReference>
<dbReference type="SMART" id="SM00220">
    <property type="entry name" value="S_TKc"/>
    <property type="match status" value="1"/>
</dbReference>
<evidence type="ECO:0000256" key="8">
    <source>
        <dbReference type="ARBA" id="ARBA00022475"/>
    </source>
</evidence>
<comment type="function">
    <text evidence="29">The processed protein kinase Xa21 chain released by protein cleavage after X.oryzae pv. oryzae protein Ax21 detection translocates into the nucleus where it can bind and regulate WRKY62, a transcription factor. Confers resistance to the bacterial pathogen X.oryzae pv. oryzae (Xoo).</text>
</comment>
<evidence type="ECO:0000256" key="25">
    <source>
        <dbReference type="ARBA" id="ARBA00023180"/>
    </source>
</evidence>
<comment type="similarity">
    <text evidence="5">Belongs to the protein kinase superfamily. Ser/Thr protein kinase family.</text>
</comment>
<keyword evidence="19" id="KW-0611">Plant defense</keyword>
<name>B8AFE6_ORYSI</name>
<dbReference type="Gramene" id="BGIOSGA008613-TA">
    <property type="protein sequence ID" value="BGIOSGA008613-PA"/>
    <property type="gene ID" value="BGIOSGA008613"/>
</dbReference>
<evidence type="ECO:0000256" key="2">
    <source>
        <dbReference type="ARBA" id="ARBA00001946"/>
    </source>
</evidence>
<dbReference type="PROSITE" id="PS51450">
    <property type="entry name" value="LRR"/>
    <property type="match status" value="2"/>
</dbReference>
<dbReference type="Pfam" id="PF00069">
    <property type="entry name" value="Pkinase"/>
    <property type="match status" value="1"/>
</dbReference>
<evidence type="ECO:0000256" key="13">
    <source>
        <dbReference type="ARBA" id="ARBA00022679"/>
    </source>
</evidence>
<evidence type="ECO:0000256" key="11">
    <source>
        <dbReference type="ARBA" id="ARBA00022614"/>
    </source>
</evidence>
<feature type="compositionally biased region" description="Basic and acidic residues" evidence="31">
    <location>
        <begin position="786"/>
        <end position="795"/>
    </location>
</feature>
<keyword evidence="8" id="KW-1003">Cell membrane</keyword>
<proteinExistence type="inferred from homology"/>
<dbReference type="GO" id="GO:0004674">
    <property type="term" value="F:protein serine/threonine kinase activity"/>
    <property type="evidence" value="ECO:0007669"/>
    <property type="project" value="UniProtKB-KW"/>
</dbReference>
<evidence type="ECO:0000256" key="32">
    <source>
        <dbReference type="SAM" id="Phobius"/>
    </source>
</evidence>
<evidence type="ECO:0000256" key="1">
    <source>
        <dbReference type="ARBA" id="ARBA00001936"/>
    </source>
</evidence>
<dbReference type="InterPro" id="IPR013210">
    <property type="entry name" value="LRR_N_plant-typ"/>
</dbReference>
<dbReference type="GO" id="GO:0005789">
    <property type="term" value="C:endoplasmic reticulum membrane"/>
    <property type="evidence" value="ECO:0007669"/>
    <property type="project" value="UniProtKB-SubCell"/>
</dbReference>
<evidence type="ECO:0000256" key="30">
    <source>
        <dbReference type="ARBA" id="ARBA00072040"/>
    </source>
</evidence>
<evidence type="ECO:0000256" key="26">
    <source>
        <dbReference type="ARBA" id="ARBA00047899"/>
    </source>
</evidence>
<dbReference type="PANTHER" id="PTHR48056">
    <property type="entry name" value="LRR RECEPTOR-LIKE SERINE/THREONINE-PROTEIN KINASE-RELATED"/>
    <property type="match status" value="1"/>
</dbReference>
<comment type="cofactor">
    <cofactor evidence="2">
        <name>Mg(2+)</name>
        <dbReference type="ChEBI" id="CHEBI:18420"/>
    </cofactor>
</comment>
<evidence type="ECO:0000259" key="33">
    <source>
        <dbReference type="PROSITE" id="PS50011"/>
    </source>
</evidence>
<evidence type="ECO:0000256" key="21">
    <source>
        <dbReference type="ARBA" id="ARBA00022840"/>
    </source>
</evidence>